<reference evidence="2" key="1">
    <citation type="journal article" date="2021" name="PeerJ">
        <title>Extensive microbial diversity within the chicken gut microbiome revealed by metagenomics and culture.</title>
        <authorList>
            <person name="Gilroy R."/>
            <person name="Ravi A."/>
            <person name="Getino M."/>
            <person name="Pursley I."/>
            <person name="Horton D.L."/>
            <person name="Alikhan N.F."/>
            <person name="Baker D."/>
            <person name="Gharbi K."/>
            <person name="Hall N."/>
            <person name="Watson M."/>
            <person name="Adriaenssens E.M."/>
            <person name="Foster-Nyarko E."/>
            <person name="Jarju S."/>
            <person name="Secka A."/>
            <person name="Antonio M."/>
            <person name="Oren A."/>
            <person name="Chaudhuri R.R."/>
            <person name="La Ragione R."/>
            <person name="Hildebrand F."/>
            <person name="Pallen M.J."/>
        </authorList>
    </citation>
    <scope>NUCLEOTIDE SEQUENCE</scope>
    <source>
        <strain evidence="2">CHK193-16274</strain>
    </source>
</reference>
<dbReference type="GO" id="GO:0003677">
    <property type="term" value="F:DNA binding"/>
    <property type="evidence" value="ECO:0007669"/>
    <property type="project" value="InterPro"/>
</dbReference>
<dbReference type="SUPFAM" id="SSF47413">
    <property type="entry name" value="lambda repressor-like DNA-binding domains"/>
    <property type="match status" value="1"/>
</dbReference>
<dbReference type="EMBL" id="DYWV01000086">
    <property type="protein sequence ID" value="HJF39781.1"/>
    <property type="molecule type" value="Genomic_DNA"/>
</dbReference>
<sequence>MTRQTKYIFRDARIAKNLTITELSAETKIPPATIKAWEAVGSKITIKNLKKISKSLEISPNELIFGESDERILNVSKLTPLQIQLVLNLYLSLRMDED</sequence>
<evidence type="ECO:0000259" key="1">
    <source>
        <dbReference type="PROSITE" id="PS50943"/>
    </source>
</evidence>
<reference evidence="2" key="2">
    <citation type="submission" date="2021-09" db="EMBL/GenBank/DDBJ databases">
        <authorList>
            <person name="Gilroy R."/>
        </authorList>
    </citation>
    <scope>NUCLEOTIDE SEQUENCE</scope>
    <source>
        <strain evidence="2">CHK193-16274</strain>
    </source>
</reference>
<evidence type="ECO:0000313" key="2">
    <source>
        <dbReference type="EMBL" id="HJF39781.1"/>
    </source>
</evidence>
<dbReference type="AlphaFoldDB" id="A0A921G8S3"/>
<accession>A0A921G8S3</accession>
<name>A0A921G8S3_9FIRM</name>
<comment type="caution">
    <text evidence="2">The sequence shown here is derived from an EMBL/GenBank/DDBJ whole genome shotgun (WGS) entry which is preliminary data.</text>
</comment>
<protein>
    <submittedName>
        <fullName evidence="2">Helix-turn-helix domain-containing protein</fullName>
    </submittedName>
</protein>
<feature type="domain" description="HTH cro/C1-type" evidence="1">
    <location>
        <begin position="9"/>
        <end position="63"/>
    </location>
</feature>
<dbReference type="Proteomes" id="UP000749320">
    <property type="component" value="Unassembled WGS sequence"/>
</dbReference>
<dbReference type="CDD" id="cd00093">
    <property type="entry name" value="HTH_XRE"/>
    <property type="match status" value="1"/>
</dbReference>
<organism evidence="2 3">
    <name type="scientific">Thomasclavelia spiroformis</name>
    <dbReference type="NCBI Taxonomy" id="29348"/>
    <lineage>
        <taxon>Bacteria</taxon>
        <taxon>Bacillati</taxon>
        <taxon>Bacillota</taxon>
        <taxon>Erysipelotrichia</taxon>
        <taxon>Erysipelotrichales</taxon>
        <taxon>Coprobacillaceae</taxon>
        <taxon>Thomasclavelia</taxon>
    </lineage>
</organism>
<dbReference type="InterPro" id="IPR001387">
    <property type="entry name" value="Cro/C1-type_HTH"/>
</dbReference>
<dbReference type="PROSITE" id="PS50943">
    <property type="entry name" value="HTH_CROC1"/>
    <property type="match status" value="1"/>
</dbReference>
<proteinExistence type="predicted"/>
<dbReference type="InterPro" id="IPR010982">
    <property type="entry name" value="Lambda_DNA-bd_dom_sf"/>
</dbReference>
<dbReference type="Pfam" id="PF01381">
    <property type="entry name" value="HTH_3"/>
    <property type="match status" value="1"/>
</dbReference>
<evidence type="ECO:0000313" key="3">
    <source>
        <dbReference type="Proteomes" id="UP000749320"/>
    </source>
</evidence>
<dbReference type="SMART" id="SM00530">
    <property type="entry name" value="HTH_XRE"/>
    <property type="match status" value="1"/>
</dbReference>
<gene>
    <name evidence="2" type="ORF">K8V91_02560</name>
</gene>
<dbReference type="Gene3D" id="1.10.260.40">
    <property type="entry name" value="lambda repressor-like DNA-binding domains"/>
    <property type="match status" value="1"/>
</dbReference>